<dbReference type="PROSITE" id="PS50110">
    <property type="entry name" value="RESPONSE_REGULATORY"/>
    <property type="match status" value="1"/>
</dbReference>
<accession>A0A1E3UIL0</accession>
<evidence type="ECO:0000256" key="7">
    <source>
        <dbReference type="ARBA" id="ARBA00023125"/>
    </source>
</evidence>
<dbReference type="InterPro" id="IPR001789">
    <property type="entry name" value="Sig_transdc_resp-reg_receiver"/>
</dbReference>
<evidence type="ECO:0000256" key="3">
    <source>
        <dbReference type="ARBA" id="ARBA00022490"/>
    </source>
</evidence>
<keyword evidence="8" id="KW-0804">Transcription</keyword>
<proteinExistence type="predicted"/>
<keyword evidence="6" id="KW-0805">Transcription regulation</keyword>
<feature type="modified residue" description="4-aspartylphosphate" evidence="10">
    <location>
        <position position="55"/>
    </location>
</feature>
<evidence type="ECO:0000256" key="2">
    <source>
        <dbReference type="ARBA" id="ARBA00018672"/>
    </source>
</evidence>
<comment type="function">
    <text evidence="9">May play the central regulatory role in sporulation. It may be an element of the effector pathway responsible for the activation of sporulation genes in response to nutritional stress. Spo0A may act in concert with spo0H (a sigma factor) to control the expression of some genes that are critical to the sporulation process.</text>
</comment>
<evidence type="ECO:0000256" key="8">
    <source>
        <dbReference type="ARBA" id="ARBA00023163"/>
    </source>
</evidence>
<evidence type="ECO:0000313" key="14">
    <source>
        <dbReference type="EMBL" id="ODR54726.1"/>
    </source>
</evidence>
<dbReference type="PANTHER" id="PTHR42713:SF3">
    <property type="entry name" value="TRANSCRIPTIONAL REGULATORY PROTEIN HPTR"/>
    <property type="match status" value="1"/>
</dbReference>
<feature type="domain" description="HTH araC/xylS-type" evidence="11">
    <location>
        <begin position="408"/>
        <end position="506"/>
    </location>
</feature>
<evidence type="ECO:0000256" key="1">
    <source>
        <dbReference type="ARBA" id="ARBA00004496"/>
    </source>
</evidence>
<keyword evidence="4 10" id="KW-0597">Phosphoprotein</keyword>
<dbReference type="PRINTS" id="PR00032">
    <property type="entry name" value="HTHARAC"/>
</dbReference>
<dbReference type="InterPro" id="IPR051552">
    <property type="entry name" value="HptR"/>
</dbReference>
<protein>
    <recommendedName>
        <fullName evidence="2">Stage 0 sporulation protein A homolog</fullName>
    </recommendedName>
</protein>
<reference evidence="14 16" key="1">
    <citation type="submission" date="2016-08" db="EMBL/GenBank/DDBJ databases">
        <title>Characterization of Isolates of Eisenbergiella tayi Derived from Blood Cultures, Using Whole Genome Sequencing.</title>
        <authorList>
            <person name="Bernier A.-M."/>
            <person name="Burdz T."/>
            <person name="Wiebe D."/>
            <person name="Bernard K."/>
        </authorList>
    </citation>
    <scope>NUCLEOTIDE SEQUENCE [LARGE SCALE GENOMIC DNA]</scope>
    <source>
        <strain evidence="14 16">NML120146</strain>
    </source>
</reference>
<keyword evidence="5" id="KW-0902">Two-component regulatory system</keyword>
<dbReference type="EMBL" id="MEHD01000025">
    <property type="protein sequence ID" value="ODR54726.1"/>
    <property type="molecule type" value="Genomic_DNA"/>
</dbReference>
<evidence type="ECO:0000313" key="16">
    <source>
        <dbReference type="Proteomes" id="UP000094869"/>
    </source>
</evidence>
<gene>
    <name evidence="13" type="ORF">BEI59_11795</name>
    <name evidence="14" type="ORF">BEI63_17490</name>
</gene>
<dbReference type="SUPFAM" id="SSF52172">
    <property type="entry name" value="CheY-like"/>
    <property type="match status" value="1"/>
</dbReference>
<feature type="domain" description="Response regulatory" evidence="12">
    <location>
        <begin position="3"/>
        <end position="120"/>
    </location>
</feature>
<evidence type="ECO:0000256" key="9">
    <source>
        <dbReference type="ARBA" id="ARBA00024867"/>
    </source>
</evidence>
<dbReference type="SMART" id="SM00342">
    <property type="entry name" value="HTH_ARAC"/>
    <property type="match status" value="1"/>
</dbReference>
<dbReference type="InterPro" id="IPR011006">
    <property type="entry name" value="CheY-like_superfamily"/>
</dbReference>
<dbReference type="PROSITE" id="PS00041">
    <property type="entry name" value="HTH_ARAC_FAMILY_1"/>
    <property type="match status" value="1"/>
</dbReference>
<dbReference type="EMBL" id="MEHA01000007">
    <property type="protein sequence ID" value="ODR52184.1"/>
    <property type="molecule type" value="Genomic_DNA"/>
</dbReference>
<dbReference type="AlphaFoldDB" id="A0A1E3UIL0"/>
<evidence type="ECO:0000259" key="12">
    <source>
        <dbReference type="PROSITE" id="PS50110"/>
    </source>
</evidence>
<dbReference type="Pfam" id="PF12833">
    <property type="entry name" value="HTH_18"/>
    <property type="match status" value="1"/>
</dbReference>
<evidence type="ECO:0000256" key="10">
    <source>
        <dbReference type="PROSITE-ProRule" id="PRU00169"/>
    </source>
</evidence>
<name>A0A1E3UIL0_9FIRM</name>
<dbReference type="OrthoDB" id="9794370at2"/>
<dbReference type="GO" id="GO:0000160">
    <property type="term" value="P:phosphorelay signal transduction system"/>
    <property type="evidence" value="ECO:0007669"/>
    <property type="project" value="UniProtKB-KW"/>
</dbReference>
<dbReference type="CDD" id="cd17536">
    <property type="entry name" value="REC_YesN-like"/>
    <property type="match status" value="1"/>
</dbReference>
<dbReference type="GO" id="GO:0043565">
    <property type="term" value="F:sequence-specific DNA binding"/>
    <property type="evidence" value="ECO:0007669"/>
    <property type="project" value="InterPro"/>
</dbReference>
<organism evidence="13 15">
    <name type="scientific">Eisenbergiella tayi</name>
    <dbReference type="NCBI Taxonomy" id="1432052"/>
    <lineage>
        <taxon>Bacteria</taxon>
        <taxon>Bacillati</taxon>
        <taxon>Bacillota</taxon>
        <taxon>Clostridia</taxon>
        <taxon>Lachnospirales</taxon>
        <taxon>Lachnospiraceae</taxon>
        <taxon>Eisenbergiella</taxon>
    </lineage>
</organism>
<dbReference type="InterPro" id="IPR018060">
    <property type="entry name" value="HTH_AraC"/>
</dbReference>
<keyword evidence="7" id="KW-0238">DNA-binding</keyword>
<dbReference type="Gene3D" id="1.10.10.60">
    <property type="entry name" value="Homeodomain-like"/>
    <property type="match status" value="2"/>
</dbReference>
<comment type="subcellular location">
    <subcellularLocation>
        <location evidence="1">Cytoplasm</location>
    </subcellularLocation>
</comment>
<evidence type="ECO:0000256" key="5">
    <source>
        <dbReference type="ARBA" id="ARBA00023012"/>
    </source>
</evidence>
<evidence type="ECO:0000313" key="15">
    <source>
        <dbReference type="Proteomes" id="UP000094271"/>
    </source>
</evidence>
<dbReference type="InterPro" id="IPR009057">
    <property type="entry name" value="Homeodomain-like_sf"/>
</dbReference>
<evidence type="ECO:0000256" key="4">
    <source>
        <dbReference type="ARBA" id="ARBA00022553"/>
    </source>
</evidence>
<dbReference type="Gene3D" id="3.40.50.2300">
    <property type="match status" value="1"/>
</dbReference>
<dbReference type="Pfam" id="PF00072">
    <property type="entry name" value="Response_reg"/>
    <property type="match status" value="1"/>
</dbReference>
<keyword evidence="3" id="KW-0963">Cytoplasm</keyword>
<dbReference type="SUPFAM" id="SSF46689">
    <property type="entry name" value="Homeodomain-like"/>
    <property type="match status" value="2"/>
</dbReference>
<dbReference type="SMART" id="SM00448">
    <property type="entry name" value="REC"/>
    <property type="match status" value="1"/>
</dbReference>
<evidence type="ECO:0000313" key="13">
    <source>
        <dbReference type="EMBL" id="ODR52184.1"/>
    </source>
</evidence>
<comment type="caution">
    <text evidence="13">The sequence shown here is derived from an EMBL/GenBank/DDBJ whole genome shotgun (WGS) entry which is preliminary data.</text>
</comment>
<evidence type="ECO:0000259" key="11">
    <source>
        <dbReference type="PROSITE" id="PS01124"/>
    </source>
</evidence>
<dbReference type="PANTHER" id="PTHR42713">
    <property type="entry name" value="HISTIDINE KINASE-RELATED"/>
    <property type="match status" value="1"/>
</dbReference>
<dbReference type="Proteomes" id="UP000094271">
    <property type="component" value="Unassembled WGS sequence"/>
</dbReference>
<sequence>MYKVLLVDDERLELNTLKNYVDWNKMGIGTVYTANNGLQALETAQYKKPDIVFTDIRMPVMDGIEFARQLREKDKRVKIIFLTGYDEMDFIRQAFRLSATDYILKPFLVEDIERVVKGILTSLEQEQTADHSRIHAERKIIDNIFKEDTQQAEELIRQFFAMENGKEDQFHFSVIGLYGKSGNPPEKTFFQEFPEVFYYVELQDLNLLLLKTSVECRHVAESMAAYLYRNQLNLGVVYLEGQHRLTEAGQIRSRFEKAADAAFYLDSLTPISLSTLLKVEKCGELKEEERKKLHMLRKDITVQLSHGDSQLCFERLEDYLNICMEARPSIYKNSIIRLYNHINDELVIENEELAKQYPAMRFQGKTILQLAEEANNDSQIKEGLIQYLNVILAWYCSLQENANYRVVVYVEDYIENHYMEPISVEMIASEIGLSPNYVRSIFKNGNGMTIKNYLSEYRLDKACKLLKNTSAKVSRIAQMVGYDNVSYFCAIFQKRFGKTPNEWRRGL</sequence>
<evidence type="ECO:0000256" key="6">
    <source>
        <dbReference type="ARBA" id="ARBA00023015"/>
    </source>
</evidence>
<dbReference type="InterPro" id="IPR020449">
    <property type="entry name" value="Tscrpt_reg_AraC-type_HTH"/>
</dbReference>
<dbReference type="RefSeq" id="WP_069410071.1">
    <property type="nucleotide sequence ID" value="NZ_DBFYTW010000421.1"/>
</dbReference>
<dbReference type="GO" id="GO:0003700">
    <property type="term" value="F:DNA-binding transcription factor activity"/>
    <property type="evidence" value="ECO:0007669"/>
    <property type="project" value="InterPro"/>
</dbReference>
<keyword evidence="16" id="KW-1185">Reference proteome</keyword>
<dbReference type="PROSITE" id="PS01124">
    <property type="entry name" value="HTH_ARAC_FAMILY_2"/>
    <property type="match status" value="1"/>
</dbReference>
<dbReference type="GO" id="GO:0005737">
    <property type="term" value="C:cytoplasm"/>
    <property type="evidence" value="ECO:0007669"/>
    <property type="project" value="UniProtKB-SubCell"/>
</dbReference>
<dbReference type="Proteomes" id="UP000094869">
    <property type="component" value="Unassembled WGS sequence"/>
</dbReference>
<reference evidence="13 15" key="2">
    <citation type="submission" date="2016-08" db="EMBL/GenBank/DDBJ databases">
        <authorList>
            <person name="Seilhamer J.J."/>
        </authorList>
    </citation>
    <scope>NUCLEOTIDE SEQUENCE [LARGE SCALE GENOMIC DNA]</scope>
    <source>
        <strain evidence="13 15">NML150140-1</strain>
    </source>
</reference>
<dbReference type="InterPro" id="IPR018062">
    <property type="entry name" value="HTH_AraC-typ_CS"/>
</dbReference>